<feature type="active site" description="Nucleophile; methyl group acceptor" evidence="9">
    <location>
        <position position="317"/>
    </location>
</feature>
<comment type="miscellaneous">
    <text evidence="9">This enzyme catalyzes only one turnover and therefore is not strictly catalytic. According to one definition, an enzyme is a biocatalyst that acts repeatedly and over many reaction cycles.</text>
</comment>
<dbReference type="EMBL" id="RZNH01000002">
    <property type="protein sequence ID" value="NOU58661.1"/>
    <property type="molecule type" value="Genomic_DNA"/>
</dbReference>
<dbReference type="Pfam" id="PF12833">
    <property type="entry name" value="HTH_18"/>
    <property type="match status" value="1"/>
</dbReference>
<evidence type="ECO:0000256" key="5">
    <source>
        <dbReference type="ARBA" id="ARBA00022763"/>
    </source>
</evidence>
<dbReference type="InterPro" id="IPR008332">
    <property type="entry name" value="MethylG_MeTrfase_N"/>
</dbReference>
<keyword evidence="4 9" id="KW-0808">Transferase</keyword>
<evidence type="ECO:0000256" key="1">
    <source>
        <dbReference type="ARBA" id="ARBA00001286"/>
    </source>
</evidence>
<evidence type="ECO:0000256" key="8">
    <source>
        <dbReference type="ARBA" id="ARBA00049348"/>
    </source>
</evidence>
<keyword evidence="2 9" id="KW-0963">Cytoplasm</keyword>
<dbReference type="InterPro" id="IPR018060">
    <property type="entry name" value="HTH_AraC"/>
</dbReference>
<evidence type="ECO:0000313" key="11">
    <source>
        <dbReference type="EMBL" id="NOU58661.1"/>
    </source>
</evidence>
<reference evidence="11 12" key="1">
    <citation type="submission" date="2018-12" db="EMBL/GenBank/DDBJ databases">
        <title>Marinifilum JC070 sp. nov., a marine bacterium isolated from Yongle Blue Hole in the South China Sea.</title>
        <authorList>
            <person name="Fu T."/>
        </authorList>
    </citation>
    <scope>NUCLEOTIDE SEQUENCE [LARGE SCALE GENOMIC DNA]</scope>
    <source>
        <strain evidence="11 12">JC070</strain>
    </source>
</reference>
<dbReference type="NCBIfam" id="TIGR00589">
    <property type="entry name" value="ogt"/>
    <property type="match status" value="1"/>
</dbReference>
<dbReference type="SMART" id="SM00342">
    <property type="entry name" value="HTH_ARAC"/>
    <property type="match status" value="1"/>
</dbReference>
<sequence>MNIKLSFEEKYDAIGKAESDYEGVFYTGVVTTGIFCRPSCRARKPKPENVIFYDTAQQAIQNGFRPCKICKPMEQAGETPDYIKNLINELHADPYLKIKDYDLRQRGIEPSQIRRWFKKHHNMTFHAYQRMMRINKAYNQIRGGNSVTNTAFGVGYDSLSGFNEGYRKIFSNSPTGDQSKNVINIIRFTTKLGPMFACATEKGLCLLEFTDRRMLEREFQDLCKRLDAVILPGQNPILSQVQEEIAEYMEGKRSNFTVPLHSPGTDFQNSVWDLLKNIPYGETRSYQEQANLLGKPKAVRAVANANGMNRIAIIIPCHRVIGSNGELTGYAGGLGRKKWLLEMEKQCCESPKTGESSTK</sequence>
<dbReference type="Gene3D" id="1.10.10.10">
    <property type="entry name" value="Winged helix-like DNA-binding domain superfamily/Winged helix DNA-binding domain"/>
    <property type="match status" value="1"/>
</dbReference>
<dbReference type="Gene3D" id="3.40.10.10">
    <property type="entry name" value="DNA Methylphosphotriester Repair Domain"/>
    <property type="match status" value="1"/>
</dbReference>
<dbReference type="InterPro" id="IPR001497">
    <property type="entry name" value="MethylDNA_cys_MeTrfase_AS"/>
</dbReference>
<name>A0ABX1WRF5_9BACT</name>
<dbReference type="InterPro" id="IPR035451">
    <property type="entry name" value="Ada-like_dom_sf"/>
</dbReference>
<gene>
    <name evidence="11" type="ORF">ELS83_02440</name>
</gene>
<dbReference type="GO" id="GO:0003908">
    <property type="term" value="F:methylated-DNA-[protein]-cysteine S-methyltransferase activity"/>
    <property type="evidence" value="ECO:0007669"/>
    <property type="project" value="UniProtKB-EC"/>
</dbReference>
<accession>A0ABX1WRF5</accession>
<dbReference type="InterPro" id="IPR014048">
    <property type="entry name" value="MethylDNA_cys_MeTrfase_DNA-bd"/>
</dbReference>
<dbReference type="Gene3D" id="3.30.160.70">
    <property type="entry name" value="Methylated DNA-protein cysteine methyltransferase domain"/>
    <property type="match status" value="1"/>
</dbReference>
<evidence type="ECO:0000256" key="4">
    <source>
        <dbReference type="ARBA" id="ARBA00022679"/>
    </source>
</evidence>
<dbReference type="GO" id="GO:0032259">
    <property type="term" value="P:methylation"/>
    <property type="evidence" value="ECO:0007669"/>
    <property type="project" value="UniProtKB-KW"/>
</dbReference>
<dbReference type="InterPro" id="IPR004026">
    <property type="entry name" value="Ada_DNA_repair_Zn-bd"/>
</dbReference>
<keyword evidence="6" id="KW-0010">Activator</keyword>
<dbReference type="Pfam" id="PF02870">
    <property type="entry name" value="Methyltransf_1N"/>
    <property type="match status" value="1"/>
</dbReference>
<dbReference type="PANTHER" id="PTHR10815:SF5">
    <property type="entry name" value="METHYLATED-DNA--PROTEIN-CYSTEINE METHYLTRANSFERASE"/>
    <property type="match status" value="1"/>
</dbReference>
<dbReference type="InterPro" id="IPR016221">
    <property type="entry name" value="Bifunct_regulatory_prot_Ada"/>
</dbReference>
<evidence type="ECO:0000256" key="2">
    <source>
        <dbReference type="ARBA" id="ARBA00022490"/>
    </source>
</evidence>
<comment type="subcellular location">
    <subcellularLocation>
        <location evidence="9">Cytoplasm</location>
    </subcellularLocation>
</comment>
<dbReference type="SUPFAM" id="SSF57884">
    <property type="entry name" value="Ada DNA repair protein, N-terminal domain (N-Ada 10)"/>
    <property type="match status" value="1"/>
</dbReference>
<comment type="catalytic activity">
    <reaction evidence="1 9">
        <text>a 4-O-methyl-thymidine in DNA + L-cysteinyl-[protein] = a thymidine in DNA + S-methyl-L-cysteinyl-[protein]</text>
        <dbReference type="Rhea" id="RHEA:53428"/>
        <dbReference type="Rhea" id="RHEA-COMP:10131"/>
        <dbReference type="Rhea" id="RHEA-COMP:10132"/>
        <dbReference type="Rhea" id="RHEA-COMP:13555"/>
        <dbReference type="Rhea" id="RHEA-COMP:13556"/>
        <dbReference type="ChEBI" id="CHEBI:29950"/>
        <dbReference type="ChEBI" id="CHEBI:82612"/>
        <dbReference type="ChEBI" id="CHEBI:137386"/>
        <dbReference type="ChEBI" id="CHEBI:137387"/>
        <dbReference type="EC" id="2.1.1.63"/>
    </reaction>
</comment>
<dbReference type="EC" id="2.1.1.63" evidence="9"/>
<dbReference type="Proteomes" id="UP000732105">
    <property type="component" value="Unassembled WGS sequence"/>
</dbReference>
<dbReference type="InterPro" id="IPR036217">
    <property type="entry name" value="MethylDNA_cys_MeTrfase_DNAb"/>
</dbReference>
<dbReference type="Pfam" id="PF02805">
    <property type="entry name" value="Ada_Zn_binding"/>
    <property type="match status" value="1"/>
</dbReference>
<dbReference type="RefSeq" id="WP_171593925.1">
    <property type="nucleotide sequence ID" value="NZ_RZNH01000002.1"/>
</dbReference>
<keyword evidence="3 9" id="KW-0489">Methyltransferase</keyword>
<dbReference type="InterPro" id="IPR036388">
    <property type="entry name" value="WH-like_DNA-bd_sf"/>
</dbReference>
<evidence type="ECO:0000259" key="10">
    <source>
        <dbReference type="PROSITE" id="PS01124"/>
    </source>
</evidence>
<comment type="similarity">
    <text evidence="9">Belongs to the MGMT family.</text>
</comment>
<comment type="function">
    <text evidence="9">Involved in the cellular defense against the biological effects of O6-methylguanine (O6-MeG) and O4-methylthymine (O4-MeT) in DNA. Repairs the methylated nucleobase in DNA by stoichiometrically transferring the methyl group to a cysteine residue in the enzyme. This is a suicide reaction: the enzyme is irreversibly inactivated.</text>
</comment>
<dbReference type="PIRSF" id="PIRSF000409">
    <property type="entry name" value="Ada"/>
    <property type="match status" value="1"/>
</dbReference>
<dbReference type="Pfam" id="PF01035">
    <property type="entry name" value="DNA_binding_1"/>
    <property type="match status" value="1"/>
</dbReference>
<evidence type="ECO:0000256" key="9">
    <source>
        <dbReference type="HAMAP-Rule" id="MF_00772"/>
    </source>
</evidence>
<evidence type="ECO:0000256" key="3">
    <source>
        <dbReference type="ARBA" id="ARBA00022603"/>
    </source>
</evidence>
<comment type="caution">
    <text evidence="11">The sequence shown here is derived from an EMBL/GenBank/DDBJ whole genome shotgun (WGS) entry which is preliminary data.</text>
</comment>
<evidence type="ECO:0000313" key="12">
    <source>
        <dbReference type="Proteomes" id="UP000732105"/>
    </source>
</evidence>
<dbReference type="CDD" id="cd06445">
    <property type="entry name" value="ATase"/>
    <property type="match status" value="1"/>
</dbReference>
<organism evidence="11 12">
    <name type="scientific">Marinifilum caeruleilacunae</name>
    <dbReference type="NCBI Taxonomy" id="2499076"/>
    <lineage>
        <taxon>Bacteria</taxon>
        <taxon>Pseudomonadati</taxon>
        <taxon>Bacteroidota</taxon>
        <taxon>Bacteroidia</taxon>
        <taxon>Marinilabiliales</taxon>
        <taxon>Marinifilaceae</taxon>
    </lineage>
</organism>
<dbReference type="SUPFAM" id="SSF53155">
    <property type="entry name" value="Methylated DNA-protein cysteine methyltransferase domain"/>
    <property type="match status" value="1"/>
</dbReference>
<keyword evidence="5 9" id="KW-0227">DNA damage</keyword>
<dbReference type="InterPro" id="IPR023546">
    <property type="entry name" value="MGMT"/>
</dbReference>
<proteinExistence type="inferred from homology"/>
<dbReference type="PROSITE" id="PS01124">
    <property type="entry name" value="HTH_ARAC_FAMILY_2"/>
    <property type="match status" value="1"/>
</dbReference>
<dbReference type="HAMAP" id="MF_00772">
    <property type="entry name" value="OGT"/>
    <property type="match status" value="1"/>
</dbReference>
<dbReference type="InterPro" id="IPR036631">
    <property type="entry name" value="MGMT_N_sf"/>
</dbReference>
<feature type="domain" description="HTH araC/xylS-type" evidence="10">
    <location>
        <begin position="107"/>
        <end position="180"/>
    </location>
</feature>
<keyword evidence="12" id="KW-1185">Reference proteome</keyword>
<dbReference type="PROSITE" id="PS00374">
    <property type="entry name" value="MGMT"/>
    <property type="match status" value="1"/>
</dbReference>
<comment type="catalytic activity">
    <reaction evidence="8 9">
        <text>a 6-O-methyl-2'-deoxyguanosine in DNA + L-cysteinyl-[protein] = S-methyl-L-cysteinyl-[protein] + a 2'-deoxyguanosine in DNA</text>
        <dbReference type="Rhea" id="RHEA:24000"/>
        <dbReference type="Rhea" id="RHEA-COMP:10131"/>
        <dbReference type="Rhea" id="RHEA-COMP:10132"/>
        <dbReference type="Rhea" id="RHEA-COMP:11367"/>
        <dbReference type="Rhea" id="RHEA-COMP:11368"/>
        <dbReference type="ChEBI" id="CHEBI:29950"/>
        <dbReference type="ChEBI" id="CHEBI:82612"/>
        <dbReference type="ChEBI" id="CHEBI:85445"/>
        <dbReference type="ChEBI" id="CHEBI:85448"/>
        <dbReference type="EC" id="2.1.1.63"/>
    </reaction>
</comment>
<dbReference type="SUPFAM" id="SSF46767">
    <property type="entry name" value="Methylated DNA-protein cysteine methyltransferase, C-terminal domain"/>
    <property type="match status" value="1"/>
</dbReference>
<evidence type="ECO:0000256" key="6">
    <source>
        <dbReference type="ARBA" id="ARBA00023159"/>
    </source>
</evidence>
<dbReference type="Gene3D" id="1.10.10.60">
    <property type="entry name" value="Homeodomain-like"/>
    <property type="match status" value="1"/>
</dbReference>
<protein>
    <recommendedName>
        <fullName evidence="9">Methylated-DNA--protein-cysteine methyltransferase</fullName>
        <ecNumber evidence="9">2.1.1.63</ecNumber>
    </recommendedName>
    <alternativeName>
        <fullName evidence="9">6-O-methylguanine-DNA methyltransferase</fullName>
        <shortName evidence="9">MGMT</shortName>
    </alternativeName>
    <alternativeName>
        <fullName evidence="9">O-6-methylguanine-DNA-alkyltransferase</fullName>
    </alternativeName>
</protein>
<dbReference type="PANTHER" id="PTHR10815">
    <property type="entry name" value="METHYLATED-DNA--PROTEIN-CYSTEINE METHYLTRANSFERASE"/>
    <property type="match status" value="1"/>
</dbReference>
<keyword evidence="7 9" id="KW-0234">DNA repair</keyword>
<evidence type="ECO:0000256" key="7">
    <source>
        <dbReference type="ARBA" id="ARBA00023204"/>
    </source>
</evidence>